<gene>
    <name evidence="2" type="ORF">S01H1_13532</name>
</gene>
<feature type="region of interest" description="Disordered" evidence="1">
    <location>
        <begin position="234"/>
        <end position="258"/>
    </location>
</feature>
<protein>
    <submittedName>
        <fullName evidence="2">Uncharacterized protein</fullName>
    </submittedName>
</protein>
<sequence>FLAHSDGKLVAWRSTFSLQRADGSFEGIDIVVSRRAEGTTATWEWWGLNADATKGQYRAGTVLGSTMGWWMLKDTDIGLTEGRVSARQGSEWESQTRAPDNYLPEGTLELVLRLVAQQRTRAQFKLILNSLPPVGQTTRFARLLSESIDASRSGIPGAAAGVTVRTLAGGADFESTYFFDRDGRIIRKIDPDRTWTPVTRQQVVSRFDSALAIRAAVIRRTGLLNAMKTEVGSGMFGDPEALTEQPSDDGGQADRQGF</sequence>
<comment type="caution">
    <text evidence="2">The sequence shown here is derived from an EMBL/GenBank/DDBJ whole genome shotgun (WGS) entry which is preliminary data.</text>
</comment>
<organism evidence="2">
    <name type="scientific">marine sediment metagenome</name>
    <dbReference type="NCBI Taxonomy" id="412755"/>
    <lineage>
        <taxon>unclassified sequences</taxon>
        <taxon>metagenomes</taxon>
        <taxon>ecological metagenomes</taxon>
    </lineage>
</organism>
<accession>X0TKK3</accession>
<feature type="non-terminal residue" evidence="2">
    <location>
        <position position="1"/>
    </location>
</feature>
<reference evidence="2" key="1">
    <citation type="journal article" date="2014" name="Front. Microbiol.">
        <title>High frequency of phylogenetically diverse reductive dehalogenase-homologous genes in deep subseafloor sedimentary metagenomes.</title>
        <authorList>
            <person name="Kawai M."/>
            <person name="Futagami T."/>
            <person name="Toyoda A."/>
            <person name="Takaki Y."/>
            <person name="Nishi S."/>
            <person name="Hori S."/>
            <person name="Arai W."/>
            <person name="Tsubouchi T."/>
            <person name="Morono Y."/>
            <person name="Uchiyama I."/>
            <person name="Ito T."/>
            <person name="Fujiyama A."/>
            <person name="Inagaki F."/>
            <person name="Takami H."/>
        </authorList>
    </citation>
    <scope>NUCLEOTIDE SEQUENCE</scope>
    <source>
        <strain evidence="2">Expedition CK06-06</strain>
    </source>
</reference>
<evidence type="ECO:0000313" key="2">
    <source>
        <dbReference type="EMBL" id="GAF76610.1"/>
    </source>
</evidence>
<name>X0TKK3_9ZZZZ</name>
<dbReference type="EMBL" id="BARS01006986">
    <property type="protein sequence ID" value="GAF76610.1"/>
    <property type="molecule type" value="Genomic_DNA"/>
</dbReference>
<evidence type="ECO:0000256" key="1">
    <source>
        <dbReference type="SAM" id="MobiDB-lite"/>
    </source>
</evidence>
<proteinExistence type="predicted"/>
<dbReference type="AlphaFoldDB" id="X0TKK3"/>